<dbReference type="PANTHER" id="PTHR46928:SF1">
    <property type="entry name" value="MESENCHYME-SPECIFIC CELL SURFACE GLYCOPROTEIN"/>
    <property type="match status" value="1"/>
</dbReference>
<protein>
    <recommendedName>
        <fullName evidence="3">Choice-of-anchor I domain-containing protein</fullName>
    </recommendedName>
</protein>
<dbReference type="SUPFAM" id="SSF50969">
    <property type="entry name" value="YVTN repeat-like/Quinoprotein amine dehydrogenase"/>
    <property type="match status" value="1"/>
</dbReference>
<dbReference type="EMBL" id="VSWD01000007">
    <property type="protein sequence ID" value="KAK3096541.1"/>
    <property type="molecule type" value="Genomic_DNA"/>
</dbReference>
<keyword evidence="5" id="KW-1185">Reference proteome</keyword>
<dbReference type="Pfam" id="PF22494">
    <property type="entry name" value="choice_anch_I"/>
    <property type="match status" value="2"/>
</dbReference>
<dbReference type="InterPro" id="IPR015943">
    <property type="entry name" value="WD40/YVTN_repeat-like_dom_sf"/>
</dbReference>
<gene>
    <name evidence="4" type="ORF">FSP39_001143</name>
</gene>
<dbReference type="SUPFAM" id="SSF75011">
    <property type="entry name" value="3-carboxy-cis,cis-mucoante lactonizing enzyme"/>
    <property type="match status" value="1"/>
</dbReference>
<name>A0AA89C294_PINIB</name>
<sequence>MRLFLLSLCVVQSLAALTLTKLSYTRLPYRNIQSPTTSDYAMFQDAAYKAAYHTLDRLLYVAYVAACPDTIAVSLSHVVPTQEGHVELFKPFNRNTKMMELSGRYTVGSYPKSMAFNSDCTRLVVVNEGPAGLDANNNFVDPEGSLNIFVRNDNGFPIDVPMNFMQYNSRYEEYLAKGVRYVYRGDHSSNPPKVNTFSQDLEPEAVTISSDDRFAFVSLMENNAMAKIDLINLRIEDIYPLGVKNWTSYDIDASDSNRAYFPGRYNIYSFYQPGDLSFGVVNGVGYVISADTGSPKTYTTAANGVAFSDNARGRSAKQNRMNLVIFSLCVAQSLAALTLTKLSYTRLPFQNFQSPTANDYAMFTDSAYKAAYQAVDNLLYVASGNDQKNLHVWDLNNPSKPVLLHTKTFNDKQDGRITNVAVCPDTLAVSLAHKTPTEEGHVEIFKTYNRNTRQLESNGRYTVGSYPKAMAFNNECTRLVIANEGPPGMDKDNTTFVDPEGSVTILMRNDNGFPIEVPMNFRQFNDRSEEYVAKGVRYIYRGNHTINPPIVNTFSRDLEPEAVTLSNDDRYAFISLMENNAIAKIDLINLRIMDIYPLGVKNWTSYNIDADNQNKAYFPGRYNIYSFYQPGDLAFGVVNGVGYIISADTGSPKTLTDDVHGVNFADNTRGLMAKSNLLIDPTLVSSNLQAALDSNKPLGNVLLSTLEKSCYHGLIDNLYLFGGRGFSLWDSTNMNHVFESGEDLEKRGAEAYPSTFNGECSNTKSSPSNEADQRSDDMGPEPNSLALGTIANEPVLFVGTRTGLVYTYAMRGISATFQSVYRDGLTSSSWQNLYNSDNAGNAIISDIGFISANHSSTKTPLLYVISRGSGSIGIYEVTGTVQ</sequence>
<comment type="caution">
    <text evidence="4">The sequence shown here is derived from an EMBL/GenBank/DDBJ whole genome shotgun (WGS) entry which is preliminary data.</text>
</comment>
<feature type="compositionally biased region" description="Polar residues" evidence="1">
    <location>
        <begin position="754"/>
        <end position="770"/>
    </location>
</feature>
<evidence type="ECO:0000313" key="4">
    <source>
        <dbReference type="EMBL" id="KAK3096541.1"/>
    </source>
</evidence>
<feature type="chain" id="PRO_5041734702" description="Choice-of-anchor I domain-containing protein" evidence="2">
    <location>
        <begin position="17"/>
        <end position="882"/>
    </location>
</feature>
<accession>A0AA89C294</accession>
<dbReference type="InterPro" id="IPR011044">
    <property type="entry name" value="Quino_amine_DH_bsu"/>
</dbReference>
<dbReference type="AlphaFoldDB" id="A0AA89C294"/>
<dbReference type="InterPro" id="IPR052956">
    <property type="entry name" value="Mesenchyme-surface_protein"/>
</dbReference>
<evidence type="ECO:0000256" key="2">
    <source>
        <dbReference type="SAM" id="SignalP"/>
    </source>
</evidence>
<dbReference type="Gene3D" id="2.130.10.10">
    <property type="entry name" value="YVTN repeat-like/Quinoprotein amine dehydrogenase"/>
    <property type="match status" value="1"/>
</dbReference>
<feature type="domain" description="Choice-of-anchor I" evidence="3">
    <location>
        <begin position="462"/>
        <end position="876"/>
    </location>
</feature>
<feature type="region of interest" description="Disordered" evidence="1">
    <location>
        <begin position="752"/>
        <end position="784"/>
    </location>
</feature>
<proteinExistence type="predicted"/>
<keyword evidence="2" id="KW-0732">Signal</keyword>
<feature type="signal peptide" evidence="2">
    <location>
        <begin position="1"/>
        <end position="16"/>
    </location>
</feature>
<evidence type="ECO:0000259" key="3">
    <source>
        <dbReference type="Pfam" id="PF22494"/>
    </source>
</evidence>
<feature type="domain" description="Choice-of-anchor I" evidence="3">
    <location>
        <begin position="107"/>
        <end position="311"/>
    </location>
</feature>
<dbReference type="Proteomes" id="UP001186944">
    <property type="component" value="Unassembled WGS sequence"/>
</dbReference>
<reference evidence="4" key="1">
    <citation type="submission" date="2019-08" db="EMBL/GenBank/DDBJ databases">
        <title>The improved chromosome-level genome for the pearl oyster Pinctada fucata martensii using PacBio sequencing and Hi-C.</title>
        <authorList>
            <person name="Zheng Z."/>
        </authorList>
    </citation>
    <scope>NUCLEOTIDE SEQUENCE</scope>
    <source>
        <strain evidence="4">ZZ-2019</strain>
        <tissue evidence="4">Adductor muscle</tissue>
    </source>
</reference>
<evidence type="ECO:0000256" key="1">
    <source>
        <dbReference type="SAM" id="MobiDB-lite"/>
    </source>
</evidence>
<evidence type="ECO:0000313" key="5">
    <source>
        <dbReference type="Proteomes" id="UP001186944"/>
    </source>
</evidence>
<organism evidence="4 5">
    <name type="scientific">Pinctada imbricata</name>
    <name type="common">Atlantic pearl-oyster</name>
    <name type="synonym">Pinctada martensii</name>
    <dbReference type="NCBI Taxonomy" id="66713"/>
    <lineage>
        <taxon>Eukaryota</taxon>
        <taxon>Metazoa</taxon>
        <taxon>Spiralia</taxon>
        <taxon>Lophotrochozoa</taxon>
        <taxon>Mollusca</taxon>
        <taxon>Bivalvia</taxon>
        <taxon>Autobranchia</taxon>
        <taxon>Pteriomorphia</taxon>
        <taxon>Pterioida</taxon>
        <taxon>Pterioidea</taxon>
        <taxon>Pteriidae</taxon>
        <taxon>Pinctada</taxon>
    </lineage>
</organism>
<dbReference type="InterPro" id="IPR055188">
    <property type="entry name" value="Choice_anch_I"/>
</dbReference>
<dbReference type="PANTHER" id="PTHR46928">
    <property type="entry name" value="MESENCHYME-SPECIFIC CELL SURFACE GLYCOPROTEIN"/>
    <property type="match status" value="1"/>
</dbReference>